<protein>
    <submittedName>
        <fullName evidence="1">Uncharacterized protein</fullName>
    </submittedName>
</protein>
<name>A0A101LWJ6_PICGL</name>
<geneLocation type="mitochondrion" evidence="1"/>
<reference evidence="1" key="1">
    <citation type="journal article" date="2015" name="Genome Biol. Evol.">
        <title>Organellar Genomes of White Spruce (Picea glauca): Assembly and Annotation.</title>
        <authorList>
            <person name="Jackman S.D."/>
            <person name="Warren R.L."/>
            <person name="Gibb E.A."/>
            <person name="Vandervalk B.P."/>
            <person name="Mohamadi H."/>
            <person name="Chu J."/>
            <person name="Raymond A."/>
            <person name="Pleasance S."/>
            <person name="Coope R."/>
            <person name="Wildung M.R."/>
            <person name="Ritland C.E."/>
            <person name="Bousquet J."/>
            <person name="Jones S.J."/>
            <person name="Bohlmann J."/>
            <person name="Birol I."/>
        </authorList>
    </citation>
    <scope>NUCLEOTIDE SEQUENCE [LARGE SCALE GENOMIC DNA]</scope>
    <source>
        <tissue evidence="1">Flushing bud</tissue>
    </source>
</reference>
<gene>
    <name evidence="1" type="ORF">ABT39_MTgene1325</name>
</gene>
<keyword evidence="1" id="KW-0496">Mitochondrion</keyword>
<proteinExistence type="predicted"/>
<accession>A0A101LWJ6</accession>
<organism evidence="1">
    <name type="scientific">Picea glauca</name>
    <name type="common">White spruce</name>
    <name type="synonym">Pinus glauca</name>
    <dbReference type="NCBI Taxonomy" id="3330"/>
    <lineage>
        <taxon>Eukaryota</taxon>
        <taxon>Viridiplantae</taxon>
        <taxon>Streptophyta</taxon>
        <taxon>Embryophyta</taxon>
        <taxon>Tracheophyta</taxon>
        <taxon>Spermatophyta</taxon>
        <taxon>Pinopsida</taxon>
        <taxon>Pinidae</taxon>
        <taxon>Conifers I</taxon>
        <taxon>Pinales</taxon>
        <taxon>Pinaceae</taxon>
        <taxon>Picea</taxon>
    </lineage>
</organism>
<dbReference type="AlphaFoldDB" id="A0A101LWJ6"/>
<evidence type="ECO:0000313" key="1">
    <source>
        <dbReference type="EMBL" id="KUM46645.1"/>
    </source>
</evidence>
<sequence>MGRQGVWHLSGHMQIGDAVVGTPNREGYGSTTHCILNCNIYNISAFPTNNFPSVDLFGSFNKQLIPTQSTMDAHHIPSHSRLVCYIPPPHMHASLCVEYPTHMLFWLFCVLTPYSKPHPPGMPCGKKEEGIANPKISYQGGWDMLTPSKHGAV</sequence>
<comment type="caution">
    <text evidence="1">The sequence shown here is derived from an EMBL/GenBank/DDBJ whole genome shotgun (WGS) entry which is preliminary data.</text>
</comment>
<dbReference type="EMBL" id="LKAM01000010">
    <property type="protein sequence ID" value="KUM46645.1"/>
    <property type="molecule type" value="Genomic_DNA"/>
</dbReference>